<protein>
    <submittedName>
        <fullName evidence="2">Uncharacterized protein</fullName>
    </submittedName>
</protein>
<dbReference type="OrthoDB" id="9861614at2"/>
<proteinExistence type="predicted"/>
<evidence type="ECO:0000313" key="2">
    <source>
        <dbReference type="EMBL" id="ANF94780.1"/>
    </source>
</evidence>
<name>A0A172ZC89_9BACL</name>
<keyword evidence="1" id="KW-1133">Transmembrane helix</keyword>
<keyword evidence="3" id="KW-1185">Reference proteome</keyword>
<feature type="transmembrane region" description="Helical" evidence="1">
    <location>
        <begin position="27"/>
        <end position="44"/>
    </location>
</feature>
<dbReference type="RefSeq" id="WP_060531088.1">
    <property type="nucleotide sequence ID" value="NZ_CP013023.1"/>
</dbReference>
<accession>A0A172ZC89</accession>
<dbReference type="KEGG" id="pbv:AR543_01185"/>
<evidence type="ECO:0000256" key="1">
    <source>
        <dbReference type="SAM" id="Phobius"/>
    </source>
</evidence>
<dbReference type="Proteomes" id="UP000078148">
    <property type="component" value="Chromosome"/>
</dbReference>
<organism evidence="2 3">
    <name type="scientific">Paenibacillus bovis</name>
    <dbReference type="NCBI Taxonomy" id="1616788"/>
    <lineage>
        <taxon>Bacteria</taxon>
        <taxon>Bacillati</taxon>
        <taxon>Bacillota</taxon>
        <taxon>Bacilli</taxon>
        <taxon>Bacillales</taxon>
        <taxon>Paenibacillaceae</taxon>
        <taxon>Paenibacillus</taxon>
    </lineage>
</organism>
<evidence type="ECO:0000313" key="3">
    <source>
        <dbReference type="Proteomes" id="UP000078148"/>
    </source>
</evidence>
<dbReference type="AlphaFoldDB" id="A0A172ZC89"/>
<feature type="transmembrane region" description="Helical" evidence="1">
    <location>
        <begin position="56"/>
        <end position="73"/>
    </location>
</feature>
<keyword evidence="1" id="KW-0812">Transmembrane</keyword>
<sequence>MHWTIFMIGQLAYVALAPLFPPEKRKYDYIYLVMNLAFLVLVIWRSDSHPLLPDSIIWWLTFCIYTPVLVTFIKRNAQARKIG</sequence>
<gene>
    <name evidence="2" type="ORF">AR543_01185</name>
</gene>
<reference evidence="3" key="1">
    <citation type="submission" date="2015-10" db="EMBL/GenBank/DDBJ databases">
        <title>Genome of Paenibacillus bovis sp. nov.</title>
        <authorList>
            <person name="Wu Z."/>
            <person name="Gao C."/>
            <person name="Liu Z."/>
            <person name="Zheng H."/>
        </authorList>
    </citation>
    <scope>NUCLEOTIDE SEQUENCE [LARGE SCALE GENOMIC DNA]</scope>
    <source>
        <strain evidence="3">BD3526</strain>
    </source>
</reference>
<dbReference type="EMBL" id="CP013023">
    <property type="protein sequence ID" value="ANF94780.1"/>
    <property type="molecule type" value="Genomic_DNA"/>
</dbReference>
<keyword evidence="1" id="KW-0472">Membrane</keyword>
<reference evidence="2 3" key="2">
    <citation type="journal article" date="2016" name="Int. J. Syst. Evol. Microbiol.">
        <title>Paenibacillus bovis sp. nov., isolated from raw yak (Bos grunniens) milk.</title>
        <authorList>
            <person name="Gao C."/>
            <person name="Han J."/>
            <person name="Liu Z."/>
            <person name="Xu X."/>
            <person name="Hang F."/>
            <person name="Wu Z."/>
        </authorList>
    </citation>
    <scope>NUCLEOTIDE SEQUENCE [LARGE SCALE GENOMIC DNA]</scope>
    <source>
        <strain evidence="2 3">BD3526</strain>
    </source>
</reference>